<evidence type="ECO:0000313" key="2">
    <source>
        <dbReference type="Proteomes" id="UP000030745"/>
    </source>
</evidence>
<dbReference type="RefSeq" id="XP_012204361.1">
    <property type="nucleotide sequence ID" value="XM_012348971.1"/>
</dbReference>
<protein>
    <submittedName>
        <fullName evidence="1">Uncharacterized protein</fullName>
    </submittedName>
</protein>
<name>A0A067CEC6_SAPPC</name>
<dbReference type="STRING" id="695850.A0A067CEC6"/>
<dbReference type="EMBL" id="KK583237">
    <property type="protein sequence ID" value="KDO24901.1"/>
    <property type="molecule type" value="Genomic_DNA"/>
</dbReference>
<accession>A0A067CEC6</accession>
<gene>
    <name evidence="1" type="ORF">SPRG_09545</name>
</gene>
<reference evidence="1 2" key="1">
    <citation type="journal article" date="2013" name="PLoS Genet.">
        <title>Distinctive expansion of potential virulence genes in the genome of the oomycete fish pathogen Saprolegnia parasitica.</title>
        <authorList>
            <person name="Jiang R.H."/>
            <person name="de Bruijn I."/>
            <person name="Haas B.J."/>
            <person name="Belmonte R."/>
            <person name="Lobach L."/>
            <person name="Christie J."/>
            <person name="van den Ackerveken G."/>
            <person name="Bottin A."/>
            <person name="Bulone V."/>
            <person name="Diaz-Moreno S.M."/>
            <person name="Dumas B."/>
            <person name="Fan L."/>
            <person name="Gaulin E."/>
            <person name="Govers F."/>
            <person name="Grenville-Briggs L.J."/>
            <person name="Horner N.R."/>
            <person name="Levin J.Z."/>
            <person name="Mammella M."/>
            <person name="Meijer H.J."/>
            <person name="Morris P."/>
            <person name="Nusbaum C."/>
            <person name="Oome S."/>
            <person name="Phillips A.J."/>
            <person name="van Rooyen D."/>
            <person name="Rzeszutek E."/>
            <person name="Saraiva M."/>
            <person name="Secombes C.J."/>
            <person name="Seidl M.F."/>
            <person name="Snel B."/>
            <person name="Stassen J.H."/>
            <person name="Sykes S."/>
            <person name="Tripathy S."/>
            <person name="van den Berg H."/>
            <person name="Vega-Arreguin J.C."/>
            <person name="Wawra S."/>
            <person name="Young S.K."/>
            <person name="Zeng Q."/>
            <person name="Dieguez-Uribeondo J."/>
            <person name="Russ C."/>
            <person name="Tyler B.M."/>
            <person name="van West P."/>
        </authorList>
    </citation>
    <scope>NUCLEOTIDE SEQUENCE [LARGE SCALE GENOMIC DNA]</scope>
    <source>
        <strain evidence="1 2">CBS 223.65</strain>
    </source>
</reference>
<dbReference type="AlphaFoldDB" id="A0A067CEC6"/>
<keyword evidence="2" id="KW-1185">Reference proteome</keyword>
<dbReference type="KEGG" id="spar:SPRG_09545"/>
<dbReference type="OrthoDB" id="77767at2759"/>
<sequence>MENVDDDILALCVPAAADDGDLDAWVAALHSTSIDTPTLPDQDARPAKLRRTSKRDELLHLRAKHNDLTAQLEALVADSAAVTVPKSVWANRAKDQAIAAQQALHENARLQALLHDQLKTIATVQRAFARTPNLCGFACVAPWKMATLGTTGRREAKAKLLQHEYDKLETEWIRHGLHDFEASHADADAREHYVRCEDDGLWVHFKECQVWHVDATVLANAVWSMFSQQLPSQPDNFSAADVEVDDNVAYFEYTAHVTSSALPPIDGRVLVGRFIEADRVVFVTRSVLDDALFPSDPARLLQNQCSWIVVQATGNQTTRLTSYARFSPPVVPTESTVTEFTPGLYTDCLLELTSQRELSLRHTIQVALLASTTAPSL</sequence>
<proteinExistence type="predicted"/>
<organism evidence="1 2">
    <name type="scientific">Saprolegnia parasitica (strain CBS 223.65)</name>
    <dbReference type="NCBI Taxonomy" id="695850"/>
    <lineage>
        <taxon>Eukaryota</taxon>
        <taxon>Sar</taxon>
        <taxon>Stramenopiles</taxon>
        <taxon>Oomycota</taxon>
        <taxon>Saprolegniomycetes</taxon>
        <taxon>Saprolegniales</taxon>
        <taxon>Saprolegniaceae</taxon>
        <taxon>Saprolegnia</taxon>
    </lineage>
</organism>
<dbReference type="Proteomes" id="UP000030745">
    <property type="component" value="Unassembled WGS sequence"/>
</dbReference>
<dbReference type="GeneID" id="24131702"/>
<dbReference type="VEuPathDB" id="FungiDB:SPRG_09545"/>
<evidence type="ECO:0000313" key="1">
    <source>
        <dbReference type="EMBL" id="KDO24901.1"/>
    </source>
</evidence>